<dbReference type="InterPro" id="IPR036249">
    <property type="entry name" value="Thioredoxin-like_sf"/>
</dbReference>
<evidence type="ECO:0000313" key="8">
    <source>
        <dbReference type="Proteomes" id="UP000286097"/>
    </source>
</evidence>
<dbReference type="GO" id="GO:0005737">
    <property type="term" value="C:cytoplasm"/>
    <property type="evidence" value="ECO:0007669"/>
    <property type="project" value="TreeGrafter"/>
</dbReference>
<dbReference type="PRINTS" id="PR00160">
    <property type="entry name" value="GLUTAREDOXIN"/>
</dbReference>
<dbReference type="GO" id="GO:0015038">
    <property type="term" value="F:glutathione disulfide oxidoreductase activity"/>
    <property type="evidence" value="ECO:0007669"/>
    <property type="project" value="TreeGrafter"/>
</dbReference>
<dbReference type="Pfam" id="PF00160">
    <property type="entry name" value="Pro_isomerase"/>
    <property type="match status" value="1"/>
</dbReference>
<gene>
    <name evidence="6" type="ORF">DD237_005145</name>
    <name evidence="5" type="ORF">DD238_005658</name>
</gene>
<dbReference type="InterPro" id="IPR029000">
    <property type="entry name" value="Cyclophilin-like_dom_sf"/>
</dbReference>
<dbReference type="Pfam" id="PF00462">
    <property type="entry name" value="Glutaredoxin"/>
    <property type="match status" value="1"/>
</dbReference>
<reference evidence="7 8" key="1">
    <citation type="submission" date="2018-06" db="EMBL/GenBank/DDBJ databases">
        <title>Comparative genomics of downy mildews reveals potential adaptations to biotrophy.</title>
        <authorList>
            <person name="Fletcher K."/>
            <person name="Klosterman S.J."/>
            <person name="Derevnina L."/>
            <person name="Martin F."/>
            <person name="Koike S."/>
            <person name="Reyes Chin-Wo S."/>
            <person name="Mou B."/>
            <person name="Michelmore R."/>
        </authorList>
    </citation>
    <scope>NUCLEOTIDE SEQUENCE [LARGE SCALE GENOMIC DNA]</scope>
    <source>
        <strain evidence="6 8">R13</strain>
        <strain evidence="5 7">R14</strain>
    </source>
</reference>
<protein>
    <recommendedName>
        <fullName evidence="4">PPIase cyclophilin-type domain-containing protein</fullName>
    </recommendedName>
</protein>
<evidence type="ECO:0000256" key="1">
    <source>
        <dbReference type="ARBA" id="ARBA00023157"/>
    </source>
</evidence>
<dbReference type="CDD" id="cd03419">
    <property type="entry name" value="GRX_GRXh_1_2_like"/>
    <property type="match status" value="1"/>
</dbReference>
<evidence type="ECO:0000259" key="4">
    <source>
        <dbReference type="PROSITE" id="PS50072"/>
    </source>
</evidence>
<dbReference type="SUPFAM" id="SSF50891">
    <property type="entry name" value="Cyclophilin-like"/>
    <property type="match status" value="1"/>
</dbReference>
<dbReference type="VEuPathDB" id="FungiDB:DD237_005145"/>
<dbReference type="FunFam" id="3.40.30.10:FF:000335">
    <property type="entry name" value="Glutaredoxin"/>
    <property type="match status" value="1"/>
</dbReference>
<keyword evidence="3" id="KW-0812">Transmembrane</keyword>
<keyword evidence="1" id="KW-1015">Disulfide bond</keyword>
<feature type="transmembrane region" description="Helical" evidence="3">
    <location>
        <begin position="42"/>
        <end position="64"/>
    </location>
</feature>
<dbReference type="InterPro" id="IPR002109">
    <property type="entry name" value="Glutaredoxin"/>
</dbReference>
<dbReference type="STRING" id="542832.A0A3M6VFC3"/>
<organism evidence="5 7">
    <name type="scientific">Peronospora effusa</name>
    <dbReference type="NCBI Taxonomy" id="542832"/>
    <lineage>
        <taxon>Eukaryota</taxon>
        <taxon>Sar</taxon>
        <taxon>Stramenopiles</taxon>
        <taxon>Oomycota</taxon>
        <taxon>Peronosporomycetes</taxon>
        <taxon>Peronosporales</taxon>
        <taxon>Peronosporaceae</taxon>
        <taxon>Peronospora</taxon>
    </lineage>
</organism>
<dbReference type="PROSITE" id="PS50072">
    <property type="entry name" value="CSA_PPIASE_2"/>
    <property type="match status" value="1"/>
</dbReference>
<keyword evidence="7" id="KW-1185">Reference proteome</keyword>
<dbReference type="InterPro" id="IPR011767">
    <property type="entry name" value="GLR_AS"/>
</dbReference>
<dbReference type="AlphaFoldDB" id="A0A3M6VFC3"/>
<dbReference type="EMBL" id="QLLG01000292">
    <property type="protein sequence ID" value="RMX64711.1"/>
    <property type="molecule type" value="Genomic_DNA"/>
</dbReference>
<dbReference type="PANTHER" id="PTHR45694:SF18">
    <property type="entry name" value="GLUTAREDOXIN-1-RELATED"/>
    <property type="match status" value="1"/>
</dbReference>
<sequence length="456" mass="51511">MDATNKRRVTADVEVQVAERSRNLPRARPTSQQSARKKSSSWLGAPLVYAALTFFGLMIFVHVWQFSSSQIRPVLSTPFYNKTMVQFSTKYGSFTVDLYPEHAPQTVEAFKKLVDGGFYLKDAGFYYNEPKFVLQGGGFLFDKESPIGNLPVEYSAPSTERMVVIARGHKSGLGNTEFAIMLHDNTERNRPSEDGPGYTTFGRVVEGWHTIEYISKKMASGLMAKEDRDYQIGFDKVEFVERLTNDNYEARKRLEELTYVLETPYSVVIISEKDCPEKKEVQKMLHEFRSTVRTKEIGSDSHIPFELEAVEALIGRKSLPFVFIKGKYIGGLLEVQKMQQRGTLRTTLENSGTLAEDAVWSAINQNPLVLFSKSYCPYCRKTKATLAEHGAKPVVFELDTREDGPAIQAFLFRLTRQSTVPNLFIKGKSVGGNDNVQELERSGQLADQLKKARAIE</sequence>
<dbReference type="InterPro" id="IPR014025">
    <property type="entry name" value="Glutaredoxin_subgr"/>
</dbReference>
<dbReference type="OrthoDB" id="418495at2759"/>
<dbReference type="PANTHER" id="PTHR45694">
    <property type="entry name" value="GLUTAREDOXIN 2"/>
    <property type="match status" value="1"/>
</dbReference>
<proteinExistence type="predicted"/>
<dbReference type="PROSITE" id="PS51354">
    <property type="entry name" value="GLUTAREDOXIN_2"/>
    <property type="match status" value="2"/>
</dbReference>
<evidence type="ECO:0000256" key="3">
    <source>
        <dbReference type="SAM" id="Phobius"/>
    </source>
</evidence>
<dbReference type="Proteomes" id="UP000286097">
    <property type="component" value="Unassembled WGS sequence"/>
</dbReference>
<evidence type="ECO:0000313" key="7">
    <source>
        <dbReference type="Proteomes" id="UP000282087"/>
    </source>
</evidence>
<keyword evidence="3" id="KW-1133">Transmembrane helix</keyword>
<evidence type="ECO:0000313" key="6">
    <source>
        <dbReference type="EMBL" id="RQM15032.1"/>
    </source>
</evidence>
<feature type="domain" description="PPIase cyclophilin-type" evidence="4">
    <location>
        <begin position="92"/>
        <end position="216"/>
    </location>
</feature>
<keyword evidence="2" id="KW-0676">Redox-active center</keyword>
<dbReference type="PROSITE" id="PS00195">
    <property type="entry name" value="GLUTAREDOXIN_1"/>
    <property type="match status" value="1"/>
</dbReference>
<dbReference type="GO" id="GO:0034599">
    <property type="term" value="P:cellular response to oxidative stress"/>
    <property type="evidence" value="ECO:0007669"/>
    <property type="project" value="TreeGrafter"/>
</dbReference>
<dbReference type="EMBL" id="QKXF01000174">
    <property type="protein sequence ID" value="RQM15032.1"/>
    <property type="molecule type" value="Genomic_DNA"/>
</dbReference>
<accession>A0A3M6VFC3</accession>
<dbReference type="Proteomes" id="UP000282087">
    <property type="component" value="Unassembled WGS sequence"/>
</dbReference>
<evidence type="ECO:0000313" key="5">
    <source>
        <dbReference type="EMBL" id="RMX64711.1"/>
    </source>
</evidence>
<comment type="caution">
    <text evidence="5">The sequence shown here is derived from an EMBL/GenBank/DDBJ whole genome shotgun (WGS) entry which is preliminary data.</text>
</comment>
<dbReference type="GO" id="GO:0003755">
    <property type="term" value="F:peptidyl-prolyl cis-trans isomerase activity"/>
    <property type="evidence" value="ECO:0007669"/>
    <property type="project" value="InterPro"/>
</dbReference>
<keyword evidence="3" id="KW-0472">Membrane</keyword>
<dbReference type="InterPro" id="IPR002130">
    <property type="entry name" value="Cyclophilin-type_PPIase_dom"/>
</dbReference>
<evidence type="ECO:0000256" key="2">
    <source>
        <dbReference type="ARBA" id="ARBA00023284"/>
    </source>
</evidence>
<dbReference type="Gene3D" id="3.40.30.10">
    <property type="entry name" value="Glutaredoxin"/>
    <property type="match status" value="2"/>
</dbReference>
<dbReference type="SUPFAM" id="SSF52833">
    <property type="entry name" value="Thioredoxin-like"/>
    <property type="match status" value="2"/>
</dbReference>
<name>A0A3M6VFC3_9STRA</name>
<dbReference type="Gene3D" id="2.40.100.10">
    <property type="entry name" value="Cyclophilin-like"/>
    <property type="match status" value="1"/>
</dbReference>